<dbReference type="InterPro" id="IPR018060">
    <property type="entry name" value="HTH_AraC"/>
</dbReference>
<reference evidence="7 8" key="1">
    <citation type="journal article" date="2019" name="Nat. Med.">
        <title>A library of human gut bacterial isolates paired with longitudinal multiomics data enables mechanistic microbiome research.</title>
        <authorList>
            <person name="Poyet M."/>
            <person name="Groussin M."/>
            <person name="Gibbons S.M."/>
            <person name="Avila-Pacheco J."/>
            <person name="Jiang X."/>
            <person name="Kearney S.M."/>
            <person name="Perrotta A.R."/>
            <person name="Berdy B."/>
            <person name="Zhao S."/>
            <person name="Lieberman T.D."/>
            <person name="Swanson P.K."/>
            <person name="Smith M."/>
            <person name="Roesemann S."/>
            <person name="Alexander J.E."/>
            <person name="Rich S.A."/>
            <person name="Livny J."/>
            <person name="Vlamakis H."/>
            <person name="Clish C."/>
            <person name="Bullock K."/>
            <person name="Deik A."/>
            <person name="Scott J."/>
            <person name="Pierce K.A."/>
            <person name="Xavier R.J."/>
            <person name="Alm E.J."/>
        </authorList>
    </citation>
    <scope>NUCLEOTIDE SEQUENCE [LARGE SCALE GENOMIC DNA]</scope>
    <source>
        <strain evidence="5 7">BIOML-A4</strain>
        <strain evidence="6 8">BIOML-A5</strain>
    </source>
</reference>
<organism evidence="5 7">
    <name type="scientific">Holdemania massiliensis</name>
    <dbReference type="NCBI Taxonomy" id="1468449"/>
    <lineage>
        <taxon>Bacteria</taxon>
        <taxon>Bacillati</taxon>
        <taxon>Bacillota</taxon>
        <taxon>Erysipelotrichia</taxon>
        <taxon>Erysipelotrichales</taxon>
        <taxon>Erysipelotrichaceae</taxon>
        <taxon>Holdemania</taxon>
    </lineage>
</organism>
<dbReference type="Gene3D" id="1.10.10.60">
    <property type="entry name" value="Homeodomain-like"/>
    <property type="match status" value="1"/>
</dbReference>
<dbReference type="Proteomes" id="UP000480929">
    <property type="component" value="Unassembled WGS sequence"/>
</dbReference>
<feature type="domain" description="HTH araC/xylS-type" evidence="4">
    <location>
        <begin position="1"/>
        <end position="66"/>
    </location>
</feature>
<dbReference type="Proteomes" id="UP000433575">
    <property type="component" value="Unassembled WGS sequence"/>
</dbReference>
<evidence type="ECO:0000313" key="5">
    <source>
        <dbReference type="EMBL" id="MSA91138.1"/>
    </source>
</evidence>
<name>A0A6N7SC48_9FIRM</name>
<dbReference type="SUPFAM" id="SSF46689">
    <property type="entry name" value="Homeodomain-like"/>
    <property type="match status" value="1"/>
</dbReference>
<protein>
    <submittedName>
        <fullName evidence="5">Helix-turn-helix domain-containing protein</fullName>
    </submittedName>
</protein>
<evidence type="ECO:0000259" key="4">
    <source>
        <dbReference type="PROSITE" id="PS01124"/>
    </source>
</evidence>
<comment type="caution">
    <text evidence="5">The sequence shown here is derived from an EMBL/GenBank/DDBJ whole genome shotgun (WGS) entry which is preliminary data.</text>
</comment>
<keyword evidence="8" id="KW-1185">Reference proteome</keyword>
<sequence length="75" mass="8759">MLKDEFQATFTELKQKATINRAVSLLRTTRKTITEIAEERNFCSASYFCKMLKQQIGKTATQIQREQTLENVEKK</sequence>
<gene>
    <name evidence="6" type="ORF">GKD88_18860</name>
    <name evidence="5" type="ORF">GKE08_17585</name>
</gene>
<dbReference type="GO" id="GO:0043565">
    <property type="term" value="F:sequence-specific DNA binding"/>
    <property type="evidence" value="ECO:0007669"/>
    <property type="project" value="InterPro"/>
</dbReference>
<proteinExistence type="predicted"/>
<dbReference type="Pfam" id="PF12833">
    <property type="entry name" value="HTH_18"/>
    <property type="match status" value="1"/>
</dbReference>
<keyword evidence="2" id="KW-0238">DNA-binding</keyword>
<evidence type="ECO:0000313" key="7">
    <source>
        <dbReference type="Proteomes" id="UP000433575"/>
    </source>
</evidence>
<accession>A0A6N7SC48</accession>
<dbReference type="EMBL" id="WKPI01000061">
    <property type="protein sequence ID" value="MSC35177.1"/>
    <property type="molecule type" value="Genomic_DNA"/>
</dbReference>
<evidence type="ECO:0000313" key="6">
    <source>
        <dbReference type="EMBL" id="MSC35177.1"/>
    </source>
</evidence>
<evidence type="ECO:0000256" key="2">
    <source>
        <dbReference type="ARBA" id="ARBA00023125"/>
    </source>
</evidence>
<dbReference type="EMBL" id="WKPJ01000045">
    <property type="protein sequence ID" value="MSA91138.1"/>
    <property type="molecule type" value="Genomic_DNA"/>
</dbReference>
<dbReference type="AlphaFoldDB" id="A0A6N7SC48"/>
<evidence type="ECO:0000256" key="3">
    <source>
        <dbReference type="ARBA" id="ARBA00023163"/>
    </source>
</evidence>
<dbReference type="GO" id="GO:0003700">
    <property type="term" value="F:DNA-binding transcription factor activity"/>
    <property type="evidence" value="ECO:0007669"/>
    <property type="project" value="InterPro"/>
</dbReference>
<evidence type="ECO:0000313" key="8">
    <source>
        <dbReference type="Proteomes" id="UP000480929"/>
    </source>
</evidence>
<keyword evidence="1" id="KW-0805">Transcription regulation</keyword>
<dbReference type="InterPro" id="IPR009057">
    <property type="entry name" value="Homeodomain-like_sf"/>
</dbReference>
<dbReference type="PANTHER" id="PTHR43280:SF2">
    <property type="entry name" value="HTH-TYPE TRANSCRIPTIONAL REGULATOR EXSA"/>
    <property type="match status" value="1"/>
</dbReference>
<dbReference type="RefSeq" id="WP_367892296.1">
    <property type="nucleotide sequence ID" value="NZ_CALJPI010000249.1"/>
</dbReference>
<evidence type="ECO:0000256" key="1">
    <source>
        <dbReference type="ARBA" id="ARBA00023015"/>
    </source>
</evidence>
<dbReference type="PANTHER" id="PTHR43280">
    <property type="entry name" value="ARAC-FAMILY TRANSCRIPTIONAL REGULATOR"/>
    <property type="match status" value="1"/>
</dbReference>
<dbReference type="PROSITE" id="PS01124">
    <property type="entry name" value="HTH_ARAC_FAMILY_2"/>
    <property type="match status" value="1"/>
</dbReference>
<keyword evidence="3" id="KW-0804">Transcription</keyword>